<evidence type="ECO:0000256" key="3">
    <source>
        <dbReference type="ARBA" id="ARBA00012515"/>
    </source>
</evidence>
<evidence type="ECO:0000256" key="5">
    <source>
        <dbReference type="ARBA" id="ARBA00023270"/>
    </source>
</evidence>
<dbReference type="InterPro" id="IPR013785">
    <property type="entry name" value="Aldolase_TIM"/>
</dbReference>
<dbReference type="PIRSF" id="PIRSF001357">
    <property type="entry name" value="DeoC"/>
    <property type="match status" value="1"/>
</dbReference>
<evidence type="ECO:0000256" key="2">
    <source>
        <dbReference type="ARBA" id="ARBA00009473"/>
    </source>
</evidence>
<dbReference type="PANTHER" id="PTHR10889">
    <property type="entry name" value="DEOXYRIBOSE-PHOSPHATE ALDOLASE"/>
    <property type="match status" value="1"/>
</dbReference>
<dbReference type="NCBIfam" id="TIGR00126">
    <property type="entry name" value="deoC"/>
    <property type="match status" value="1"/>
</dbReference>
<dbReference type="CDD" id="cd00959">
    <property type="entry name" value="DeoC"/>
    <property type="match status" value="1"/>
</dbReference>
<gene>
    <name evidence="8" type="primary">deoC</name>
    <name evidence="8" type="ORF">K7G82_05105</name>
</gene>
<dbReference type="Pfam" id="PF01791">
    <property type="entry name" value="DeoC"/>
    <property type="match status" value="1"/>
</dbReference>
<evidence type="ECO:0000256" key="7">
    <source>
        <dbReference type="NCBIfam" id="TIGR00126"/>
    </source>
</evidence>
<comment type="similarity">
    <text evidence="2">Belongs to the DeoC/FbaB aldolase family. DeoC type 2 subfamily.</text>
</comment>
<sequence length="278" mass="28599">MTRTAGPFDAAAVAAIEIAPGAIDAAVAAIRPAMDADADLRLAVSCIDLTTLRGDDTEPRVRALCERAISAGVAAVCVHPVMVPTAVEALAGSRIAIASVAAGFPHGLSPLATRIAEIEAAVADGATEIDIVIRRGHALAGDWQALHQEVAAFRATCGPAHLKAILATGELADATMIARAAHVCIAAGADFIKTSTGFETVNATLPAGAAMLSAIRDWHRETGERIGFKAAGGIATASQALEWITLVHAMLGEDWLTPALFRIGASRLLDDILARHGD</sequence>
<evidence type="ECO:0000313" key="8">
    <source>
        <dbReference type="EMBL" id="MBY8821659.1"/>
    </source>
</evidence>
<name>A0ABS7PL13_9SPHN</name>
<accession>A0ABS7PL13</accession>
<evidence type="ECO:0000256" key="6">
    <source>
        <dbReference type="ARBA" id="ARBA00048791"/>
    </source>
</evidence>
<reference evidence="8 9" key="1">
    <citation type="submission" date="2021-08" db="EMBL/GenBank/DDBJ databases">
        <authorList>
            <person name="Tuo L."/>
        </authorList>
    </citation>
    <scope>NUCLEOTIDE SEQUENCE [LARGE SCALE GENOMIC DNA]</scope>
    <source>
        <strain evidence="8 9">JCM 31229</strain>
    </source>
</reference>
<evidence type="ECO:0000313" key="9">
    <source>
        <dbReference type="Proteomes" id="UP000706039"/>
    </source>
</evidence>
<organism evidence="8 9">
    <name type="scientific">Sphingomonas colocasiae</name>
    <dbReference type="NCBI Taxonomy" id="1848973"/>
    <lineage>
        <taxon>Bacteria</taxon>
        <taxon>Pseudomonadati</taxon>
        <taxon>Pseudomonadota</taxon>
        <taxon>Alphaproteobacteria</taxon>
        <taxon>Sphingomonadales</taxon>
        <taxon>Sphingomonadaceae</taxon>
        <taxon>Sphingomonas</taxon>
    </lineage>
</organism>
<comment type="catalytic activity">
    <reaction evidence="6">
        <text>2-deoxy-D-ribose 5-phosphate = D-glyceraldehyde 3-phosphate + acetaldehyde</text>
        <dbReference type="Rhea" id="RHEA:12821"/>
        <dbReference type="ChEBI" id="CHEBI:15343"/>
        <dbReference type="ChEBI" id="CHEBI:59776"/>
        <dbReference type="ChEBI" id="CHEBI:62877"/>
        <dbReference type="EC" id="4.1.2.4"/>
    </reaction>
</comment>
<dbReference type="RefSeq" id="WP_222988757.1">
    <property type="nucleotide sequence ID" value="NZ_JAINVV010000003.1"/>
</dbReference>
<dbReference type="InterPro" id="IPR002915">
    <property type="entry name" value="DeoC/FbaB/LacD_aldolase"/>
</dbReference>
<dbReference type="GO" id="GO:0004139">
    <property type="term" value="F:deoxyribose-phosphate aldolase activity"/>
    <property type="evidence" value="ECO:0007669"/>
    <property type="project" value="UniProtKB-EC"/>
</dbReference>
<dbReference type="InterPro" id="IPR011343">
    <property type="entry name" value="DeoC"/>
</dbReference>
<comment type="caution">
    <text evidence="8">The sequence shown here is derived from an EMBL/GenBank/DDBJ whole genome shotgun (WGS) entry which is preliminary data.</text>
</comment>
<dbReference type="EMBL" id="JAINVV010000003">
    <property type="protein sequence ID" value="MBY8821659.1"/>
    <property type="molecule type" value="Genomic_DNA"/>
</dbReference>
<keyword evidence="5" id="KW-0704">Schiff base</keyword>
<proteinExistence type="inferred from homology"/>
<dbReference type="SMART" id="SM01133">
    <property type="entry name" value="DeoC"/>
    <property type="match status" value="1"/>
</dbReference>
<keyword evidence="9" id="KW-1185">Reference proteome</keyword>
<comment type="pathway">
    <text evidence="1">Carbohydrate degradation; 2-deoxy-D-ribose 1-phosphate degradation; D-glyceraldehyde 3-phosphate and acetaldehyde from 2-deoxy-alpha-D-ribose 1-phosphate: step 2/2.</text>
</comment>
<dbReference type="EC" id="4.1.2.4" evidence="3 7"/>
<dbReference type="Proteomes" id="UP000706039">
    <property type="component" value="Unassembled WGS sequence"/>
</dbReference>
<dbReference type="Gene3D" id="3.20.20.70">
    <property type="entry name" value="Aldolase class I"/>
    <property type="match status" value="1"/>
</dbReference>
<evidence type="ECO:0000256" key="4">
    <source>
        <dbReference type="ARBA" id="ARBA00023239"/>
    </source>
</evidence>
<protein>
    <recommendedName>
        <fullName evidence="3 7">Deoxyribose-phosphate aldolase</fullName>
        <ecNumber evidence="3 7">4.1.2.4</ecNumber>
    </recommendedName>
</protein>
<evidence type="ECO:0000256" key="1">
    <source>
        <dbReference type="ARBA" id="ARBA00004816"/>
    </source>
</evidence>
<dbReference type="PANTHER" id="PTHR10889:SF3">
    <property type="entry name" value="DEOXYRIBOSE-PHOSPHATE ALDOLASE"/>
    <property type="match status" value="1"/>
</dbReference>
<dbReference type="SUPFAM" id="SSF51569">
    <property type="entry name" value="Aldolase"/>
    <property type="match status" value="1"/>
</dbReference>
<keyword evidence="4 8" id="KW-0456">Lyase</keyword>